<reference evidence="1 2" key="1">
    <citation type="journal article" date="2016" name="Int. J. Syst. Evol. Microbiol.">
        <title>Tessaracoccus flavus sp. nov., isolated from the drainage system of a lindane-producing factory.</title>
        <authorList>
            <person name="Kumari R."/>
            <person name="Singh P."/>
            <person name="Schumann P."/>
            <person name="Lal R."/>
        </authorList>
    </citation>
    <scope>NUCLEOTIDE SEQUENCE [LARGE SCALE GENOMIC DNA]</scope>
    <source>
        <strain evidence="1 2">RP1T</strain>
    </source>
</reference>
<dbReference type="EMBL" id="CP019605">
    <property type="protein sequence ID" value="AQP43517.1"/>
    <property type="molecule type" value="Genomic_DNA"/>
</dbReference>
<dbReference type="OrthoDB" id="9793746at2"/>
<dbReference type="STRING" id="1610493.RPIT_00695"/>
<accession>A0A1Q2CBN7</accession>
<gene>
    <name evidence="1" type="ORF">RPIT_00695</name>
</gene>
<name>A0A1Q2CBN7_9ACTN</name>
<proteinExistence type="predicted"/>
<dbReference type="PANTHER" id="PTHR37308">
    <property type="entry name" value="INTEGRAL MEMBRANE PROTEIN"/>
    <property type="match status" value="1"/>
</dbReference>
<keyword evidence="2" id="KW-1185">Reference proteome</keyword>
<dbReference type="InterPro" id="IPR007163">
    <property type="entry name" value="VCA0040-like"/>
</dbReference>
<dbReference type="Proteomes" id="UP000188324">
    <property type="component" value="Chromosome"/>
</dbReference>
<dbReference type="Pfam" id="PF04018">
    <property type="entry name" value="VCA0040-like"/>
    <property type="match status" value="1"/>
</dbReference>
<dbReference type="AlphaFoldDB" id="A0A1Q2CBN7"/>
<dbReference type="KEGG" id="tfl:RPIT_00695"/>
<protein>
    <submittedName>
        <fullName evidence="1">DUF368 domain-containing protein</fullName>
    </submittedName>
</protein>
<sequence length="327" mass="34487">MANPAPRPTPTSPVNRPDSVGQWFARLAKGIAVGVGAILPGLSGGVLAVIFGLYDPLIRFLANVTRNFRRNVMFFIPVGIGVGLGILGFSAVVAKAFETYAAHFTCLFIGFVIGTFPSLYRQAGKQGRSGVHFGILGAAAAGIFVLMLLGGNALIQVTPSIPVWFGSGALIGLGLIVPGMSPSNFLIYFGLYDKMAEGIKDFDFGVIIPLALGVVACVLVLAKGAAWLFDRYYAGAYHFILGMVVGSSLAIFPTVVFPAFTDEGLRESGLSLGGSVAFAVAMLVVGTIASYLFSRVEARYEAKREAIEKAANVDPDEQNPVEIAVRN</sequence>
<dbReference type="RefSeq" id="WP_077339551.1">
    <property type="nucleotide sequence ID" value="NZ_CP019605.1"/>
</dbReference>
<evidence type="ECO:0000313" key="1">
    <source>
        <dbReference type="EMBL" id="AQP43517.1"/>
    </source>
</evidence>
<organism evidence="1 2">
    <name type="scientific">Tessaracoccus flavus</name>
    <dbReference type="NCBI Taxonomy" id="1610493"/>
    <lineage>
        <taxon>Bacteria</taxon>
        <taxon>Bacillati</taxon>
        <taxon>Actinomycetota</taxon>
        <taxon>Actinomycetes</taxon>
        <taxon>Propionibacteriales</taxon>
        <taxon>Propionibacteriaceae</taxon>
        <taxon>Tessaracoccus</taxon>
    </lineage>
</organism>
<dbReference type="PANTHER" id="PTHR37308:SF1">
    <property type="entry name" value="POLYPRENYL-PHOSPHATE TRANSPORTER"/>
    <property type="match status" value="1"/>
</dbReference>
<evidence type="ECO:0000313" key="2">
    <source>
        <dbReference type="Proteomes" id="UP000188324"/>
    </source>
</evidence>